<evidence type="ECO:0000313" key="1">
    <source>
        <dbReference type="EMBL" id="OMO96067.1"/>
    </source>
</evidence>
<dbReference type="EMBL" id="AWUE01015704">
    <property type="protein sequence ID" value="OMO96067.1"/>
    <property type="molecule type" value="Genomic_DNA"/>
</dbReference>
<evidence type="ECO:0000313" key="2">
    <source>
        <dbReference type="Proteomes" id="UP000187203"/>
    </source>
</evidence>
<dbReference type="OrthoDB" id="446462at2759"/>
<dbReference type="AlphaFoldDB" id="A0A1R3JMV7"/>
<keyword evidence="2" id="KW-1185">Reference proteome</keyword>
<gene>
    <name evidence="1" type="ORF">COLO4_15526</name>
</gene>
<dbReference type="Proteomes" id="UP000187203">
    <property type="component" value="Unassembled WGS sequence"/>
</dbReference>
<comment type="caution">
    <text evidence="1">The sequence shown here is derived from an EMBL/GenBank/DDBJ whole genome shotgun (WGS) entry which is preliminary data.</text>
</comment>
<proteinExistence type="predicted"/>
<accession>A0A1R3JMV7</accession>
<name>A0A1R3JMV7_9ROSI</name>
<sequence>MAADILHQPHLWAFGARLLASEVLLVPFKARSASMARVNWIGRNSDTRTD</sequence>
<organism evidence="1 2">
    <name type="scientific">Corchorus olitorius</name>
    <dbReference type="NCBI Taxonomy" id="93759"/>
    <lineage>
        <taxon>Eukaryota</taxon>
        <taxon>Viridiplantae</taxon>
        <taxon>Streptophyta</taxon>
        <taxon>Embryophyta</taxon>
        <taxon>Tracheophyta</taxon>
        <taxon>Spermatophyta</taxon>
        <taxon>Magnoliopsida</taxon>
        <taxon>eudicotyledons</taxon>
        <taxon>Gunneridae</taxon>
        <taxon>Pentapetalae</taxon>
        <taxon>rosids</taxon>
        <taxon>malvids</taxon>
        <taxon>Malvales</taxon>
        <taxon>Malvaceae</taxon>
        <taxon>Grewioideae</taxon>
        <taxon>Apeibeae</taxon>
        <taxon>Corchorus</taxon>
    </lineage>
</organism>
<protein>
    <submittedName>
        <fullName evidence="1">Uncharacterized protein</fullName>
    </submittedName>
</protein>
<reference evidence="2" key="1">
    <citation type="submission" date="2013-09" db="EMBL/GenBank/DDBJ databases">
        <title>Corchorus olitorius genome sequencing.</title>
        <authorList>
            <person name="Alam M."/>
            <person name="Haque M.S."/>
            <person name="Islam M.S."/>
            <person name="Emdad E.M."/>
            <person name="Islam M.M."/>
            <person name="Ahmed B."/>
            <person name="Halim A."/>
            <person name="Hossen Q.M.M."/>
            <person name="Hossain M.Z."/>
            <person name="Ahmed R."/>
            <person name="Khan M.M."/>
            <person name="Islam R."/>
            <person name="Rashid M.M."/>
            <person name="Khan S.A."/>
            <person name="Rahman M.S."/>
            <person name="Alam M."/>
            <person name="Yahiya A.S."/>
            <person name="Khan M.S."/>
            <person name="Azam M.S."/>
            <person name="Haque T."/>
            <person name="Lashkar M.Z.H."/>
            <person name="Akhand A.I."/>
            <person name="Morshed G."/>
            <person name="Roy S."/>
            <person name="Uddin K.S."/>
            <person name="Rabeya T."/>
            <person name="Hossain A.S."/>
            <person name="Chowdhury A."/>
            <person name="Snigdha A.R."/>
            <person name="Mortoza M.S."/>
            <person name="Matin S.A."/>
            <person name="Hoque S.M.E."/>
            <person name="Islam M.K."/>
            <person name="Roy D.K."/>
            <person name="Haider R."/>
            <person name="Moosa M.M."/>
            <person name="Elias S.M."/>
            <person name="Hasan A.M."/>
            <person name="Jahan S."/>
            <person name="Shafiuddin M."/>
            <person name="Mahmood N."/>
            <person name="Shommy N.S."/>
        </authorList>
    </citation>
    <scope>NUCLEOTIDE SEQUENCE [LARGE SCALE GENOMIC DNA]</scope>
    <source>
        <strain evidence="2">cv. O-4</strain>
    </source>
</reference>